<evidence type="ECO:0000313" key="2">
    <source>
        <dbReference type="Ensembl" id="ENSCPVP00000005629.2"/>
    </source>
</evidence>
<reference evidence="2" key="1">
    <citation type="submission" date="2025-08" db="UniProtKB">
        <authorList>
            <consortium name="Ensembl"/>
        </authorList>
    </citation>
    <scope>IDENTIFICATION</scope>
</reference>
<accession>A0A8U8BRQ1</accession>
<sequence>MQISPPSLADPARSPDVFPLRTCQVCEGQVTFGCLASGFFPQPADIAWVGVAWGGSASREFPEVRTGAGSFGRSSLATLGAAEAQGKEFTCRVGHYGKEIEEKVQAPVATPSVTVLPPSLHDLYLSTQPNLTCVATNLPSPDGVEFTWSRTGGGASPVGGATSGPARKLPNGLYELRNVLGICAEDWNSGDEFTCAVSAGSSHPSLTTPPHNSTPSGVQAVAPKVFVFPPPAEDLARGESAILTCLASGFRPRDVLVTWTQQDAPVPPERFSVLGPAPDAPEGSGRFSVYSKLEVPAEEWRRGDVFGCVVGHEGAGLRFIQRNLDRSMARPASVNVSVILADSDTVCY</sequence>
<keyword evidence="1" id="KW-0393">Immunoglobulin domain</keyword>
<dbReference type="Ensembl" id="ENSCPVT00000005851.2">
    <property type="protein sequence ID" value="ENSCPVP00000005629.2"/>
    <property type="gene ID" value="ENSCPVG00000004141.2"/>
</dbReference>
<keyword evidence="3" id="KW-1185">Reference proteome</keyword>
<dbReference type="AlphaFoldDB" id="A0A8C3MFM2"/>
<proteinExistence type="predicted"/>
<dbReference type="SUPFAM" id="SSF48726">
    <property type="entry name" value="Immunoglobulin"/>
    <property type="match status" value="3"/>
</dbReference>
<protein>
    <submittedName>
        <fullName evidence="2">Uncharacterized protein</fullName>
    </submittedName>
</protein>
<dbReference type="FunFam" id="2.60.40.10:FF:000463">
    <property type="entry name" value="Immunoglobulin heavy constant gamma 1"/>
    <property type="match status" value="1"/>
</dbReference>
<name>A0A8C3MFM2_GEOPR</name>
<dbReference type="Pfam" id="PF07654">
    <property type="entry name" value="C1-set"/>
    <property type="match status" value="3"/>
</dbReference>
<dbReference type="InterPro" id="IPR003597">
    <property type="entry name" value="Ig_C1-set"/>
</dbReference>
<dbReference type="Gene3D" id="2.60.40.10">
    <property type="entry name" value="Immunoglobulins"/>
    <property type="match status" value="3"/>
</dbReference>
<accession>A0A8C3MFM2</accession>
<dbReference type="PROSITE" id="PS50835">
    <property type="entry name" value="IG_LIKE"/>
    <property type="match status" value="3"/>
</dbReference>
<evidence type="ECO:0000256" key="1">
    <source>
        <dbReference type="ARBA" id="ARBA00023319"/>
    </source>
</evidence>
<dbReference type="PROSITE" id="PS00290">
    <property type="entry name" value="IG_MHC"/>
    <property type="match status" value="1"/>
</dbReference>
<dbReference type="InterPro" id="IPR003006">
    <property type="entry name" value="Ig/MHC_CS"/>
</dbReference>
<reference evidence="2" key="2">
    <citation type="submission" date="2025-09" db="UniProtKB">
        <authorList>
            <consortium name="Ensembl"/>
        </authorList>
    </citation>
    <scope>IDENTIFICATION</scope>
</reference>
<dbReference type="InterPro" id="IPR007110">
    <property type="entry name" value="Ig-like_dom"/>
</dbReference>
<dbReference type="CDD" id="cd05768">
    <property type="entry name" value="IgC1_CH3_IgAGD_CH4_IgAEM"/>
    <property type="match status" value="1"/>
</dbReference>
<dbReference type="InterPro" id="IPR036179">
    <property type="entry name" value="Ig-like_dom_sf"/>
</dbReference>
<evidence type="ECO:0000313" key="3">
    <source>
        <dbReference type="Proteomes" id="UP000694382"/>
    </source>
</evidence>
<dbReference type="InterPro" id="IPR050380">
    <property type="entry name" value="Immune_Resp_Modulators"/>
</dbReference>
<dbReference type="InterPro" id="IPR013783">
    <property type="entry name" value="Ig-like_fold"/>
</dbReference>
<dbReference type="Proteomes" id="UP000694382">
    <property type="component" value="Unassembled WGS sequence"/>
</dbReference>
<dbReference type="SMART" id="SM00407">
    <property type="entry name" value="IGc1"/>
    <property type="match status" value="3"/>
</dbReference>
<dbReference type="PANTHER" id="PTHR23411">
    <property type="entry name" value="TAPASIN"/>
    <property type="match status" value="1"/>
</dbReference>
<organism evidence="2 3">
    <name type="scientific">Geospiza parvula</name>
    <name type="common">Small tree-finch</name>
    <name type="synonym">Camarhynchus parvulus</name>
    <dbReference type="NCBI Taxonomy" id="87175"/>
    <lineage>
        <taxon>Eukaryota</taxon>
        <taxon>Metazoa</taxon>
        <taxon>Chordata</taxon>
        <taxon>Craniata</taxon>
        <taxon>Vertebrata</taxon>
        <taxon>Euteleostomi</taxon>
        <taxon>Archelosauria</taxon>
        <taxon>Archosauria</taxon>
        <taxon>Dinosauria</taxon>
        <taxon>Saurischia</taxon>
        <taxon>Theropoda</taxon>
        <taxon>Coelurosauria</taxon>
        <taxon>Aves</taxon>
        <taxon>Neognathae</taxon>
        <taxon>Neoaves</taxon>
        <taxon>Telluraves</taxon>
        <taxon>Australaves</taxon>
        <taxon>Passeriformes</taxon>
        <taxon>Thraupidae</taxon>
        <taxon>Camarhynchus</taxon>
    </lineage>
</organism>